<organism evidence="7 9">
    <name type="scientific">Eisenbergiella massiliensis</name>
    <dbReference type="NCBI Taxonomy" id="1720294"/>
    <lineage>
        <taxon>Bacteria</taxon>
        <taxon>Bacillati</taxon>
        <taxon>Bacillota</taxon>
        <taxon>Clostridia</taxon>
        <taxon>Lachnospirales</taxon>
        <taxon>Lachnospiraceae</taxon>
        <taxon>Eisenbergiella</taxon>
    </lineage>
</organism>
<gene>
    <name evidence="7" type="ORF">DWY69_06050</name>
    <name evidence="6" type="ORF">DXC51_02190</name>
</gene>
<evidence type="ECO:0000256" key="3">
    <source>
        <dbReference type="ARBA" id="ARBA00022801"/>
    </source>
</evidence>
<accession>A0A3E3J124</accession>
<dbReference type="GeneID" id="97985723"/>
<sequence>MEQKNVLIIYTDQLRRDVLGCYGGHEVLTPHIDSIAEEGLALDEFYTPSAVCTPSRGCFMTGRYPHASGAYRNGVPVGMQEHGFAEAFRLAGYQTGYIGKWHLADHKESGDLLGEYNPLGFEDWKDKVEFGHCKSVIRTQDGIRPERCVGDERTYTTDWLADEAVSFMEQRQKEKPFLLMVSIPDPHQPHEVRAPYDTMFDPKRMEIPESFYDREIPDWADRDTWGRNHYFPLGIFEREGHLARLKAQYLGSVKCIDDNVGKMLYYLKINGLWDNTIVIFTTDHGEYMGEHGLLEKNNLYESVYHLPLVMHLPGKAETGVRSSTYLDVVDFGVTLSGLAGIDYPFAVHGTDKSEDLLKGEAHYQRELYIHPSDVPRAGILTEDYELAYVGRGNTGEIFHDHVLFDMKRDPLQRRNLYQEEEYQAVVEELTRKMKEHHKKYRTPKRFLPREVWY</sequence>
<evidence type="ECO:0000313" key="9">
    <source>
        <dbReference type="Proteomes" id="UP000261166"/>
    </source>
</evidence>
<dbReference type="Proteomes" id="UP000260812">
    <property type="component" value="Unassembled WGS sequence"/>
</dbReference>
<dbReference type="RefSeq" id="WP_117530644.1">
    <property type="nucleotide sequence ID" value="NZ_CALBAU010000018.1"/>
</dbReference>
<keyword evidence="3" id="KW-0378">Hydrolase</keyword>
<keyword evidence="4" id="KW-0106">Calcium</keyword>
<dbReference type="OrthoDB" id="279611at2"/>
<evidence type="ECO:0000256" key="2">
    <source>
        <dbReference type="ARBA" id="ARBA00022723"/>
    </source>
</evidence>
<proteinExistence type="inferred from homology"/>
<dbReference type="EMBL" id="QVLU01000004">
    <property type="protein sequence ID" value="RGE73047.1"/>
    <property type="molecule type" value="Genomic_DNA"/>
</dbReference>
<dbReference type="PANTHER" id="PTHR42693:SF53">
    <property type="entry name" value="ENDO-4-O-SULFATASE"/>
    <property type="match status" value="1"/>
</dbReference>
<keyword evidence="2" id="KW-0479">Metal-binding</keyword>
<evidence type="ECO:0000313" key="7">
    <source>
        <dbReference type="EMBL" id="RGE73047.1"/>
    </source>
</evidence>
<dbReference type="Gene3D" id="3.40.720.10">
    <property type="entry name" value="Alkaline Phosphatase, subunit A"/>
    <property type="match status" value="1"/>
</dbReference>
<dbReference type="GO" id="GO:0004065">
    <property type="term" value="F:arylsulfatase activity"/>
    <property type="evidence" value="ECO:0007669"/>
    <property type="project" value="TreeGrafter"/>
</dbReference>
<dbReference type="Proteomes" id="UP000261166">
    <property type="component" value="Unassembled WGS sequence"/>
</dbReference>
<dbReference type="AlphaFoldDB" id="A0A3E3J124"/>
<feature type="domain" description="Sulfatase N-terminal" evidence="5">
    <location>
        <begin position="4"/>
        <end position="341"/>
    </location>
</feature>
<dbReference type="EMBL" id="QVLV01000001">
    <property type="protein sequence ID" value="RGE65151.1"/>
    <property type="molecule type" value="Genomic_DNA"/>
</dbReference>
<dbReference type="SUPFAM" id="SSF53649">
    <property type="entry name" value="Alkaline phosphatase-like"/>
    <property type="match status" value="1"/>
</dbReference>
<name>A0A3E3J124_9FIRM</name>
<dbReference type="GO" id="GO:0046872">
    <property type="term" value="F:metal ion binding"/>
    <property type="evidence" value="ECO:0007669"/>
    <property type="project" value="UniProtKB-KW"/>
</dbReference>
<evidence type="ECO:0000313" key="8">
    <source>
        <dbReference type="Proteomes" id="UP000260812"/>
    </source>
</evidence>
<dbReference type="InterPro" id="IPR024607">
    <property type="entry name" value="Sulfatase_CS"/>
</dbReference>
<protein>
    <submittedName>
        <fullName evidence="7">Sulfatase</fullName>
    </submittedName>
</protein>
<comment type="caution">
    <text evidence="7">The sequence shown here is derived from an EMBL/GenBank/DDBJ whole genome shotgun (WGS) entry which is preliminary data.</text>
</comment>
<dbReference type="InterPro" id="IPR050738">
    <property type="entry name" value="Sulfatase"/>
</dbReference>
<keyword evidence="8" id="KW-1185">Reference proteome</keyword>
<evidence type="ECO:0000256" key="1">
    <source>
        <dbReference type="ARBA" id="ARBA00008779"/>
    </source>
</evidence>
<evidence type="ECO:0000256" key="4">
    <source>
        <dbReference type="ARBA" id="ARBA00022837"/>
    </source>
</evidence>
<dbReference type="PROSITE" id="PS00149">
    <property type="entry name" value="SULFATASE_2"/>
    <property type="match status" value="1"/>
</dbReference>
<evidence type="ECO:0000259" key="5">
    <source>
        <dbReference type="Pfam" id="PF00884"/>
    </source>
</evidence>
<dbReference type="InterPro" id="IPR017850">
    <property type="entry name" value="Alkaline_phosphatase_core_sf"/>
</dbReference>
<dbReference type="PROSITE" id="PS00523">
    <property type="entry name" value="SULFATASE_1"/>
    <property type="match status" value="1"/>
</dbReference>
<reference evidence="7 9" key="1">
    <citation type="submission" date="2018-08" db="EMBL/GenBank/DDBJ databases">
        <title>A genome reference for cultivated species of the human gut microbiota.</title>
        <authorList>
            <person name="Zou Y."/>
            <person name="Xue W."/>
            <person name="Luo G."/>
        </authorList>
    </citation>
    <scope>NUCLEOTIDE SEQUENCE [LARGE SCALE GENOMIC DNA]</scope>
    <source>
        <strain evidence="7 9">AF26-4BH</strain>
        <strain evidence="6">TF05-5AC</strain>
    </source>
</reference>
<dbReference type="PANTHER" id="PTHR42693">
    <property type="entry name" value="ARYLSULFATASE FAMILY MEMBER"/>
    <property type="match status" value="1"/>
</dbReference>
<evidence type="ECO:0000313" key="6">
    <source>
        <dbReference type="EMBL" id="RGE65151.1"/>
    </source>
</evidence>
<comment type="similarity">
    <text evidence="1">Belongs to the sulfatase family.</text>
</comment>
<dbReference type="InterPro" id="IPR000917">
    <property type="entry name" value="Sulfatase_N"/>
</dbReference>
<dbReference type="Pfam" id="PF00884">
    <property type="entry name" value="Sulfatase"/>
    <property type="match status" value="1"/>
</dbReference>